<evidence type="ECO:0000313" key="1">
    <source>
        <dbReference type="EMBL" id="RAM00007.1"/>
    </source>
</evidence>
<protein>
    <submittedName>
        <fullName evidence="1">Uncharacterized protein</fullName>
    </submittedName>
</protein>
<evidence type="ECO:0000313" key="2">
    <source>
        <dbReference type="Proteomes" id="UP000248798"/>
    </source>
</evidence>
<organism evidence="1 2">
    <name type="scientific">Desulfobacter hydrogenophilus</name>
    <dbReference type="NCBI Taxonomy" id="2291"/>
    <lineage>
        <taxon>Bacteria</taxon>
        <taxon>Pseudomonadati</taxon>
        <taxon>Thermodesulfobacteriota</taxon>
        <taxon>Desulfobacteria</taxon>
        <taxon>Desulfobacterales</taxon>
        <taxon>Desulfobacteraceae</taxon>
        <taxon>Desulfobacter</taxon>
    </lineage>
</organism>
<gene>
    <name evidence="1" type="ORF">DO021_21395</name>
</gene>
<accession>A0A328FAE7</accession>
<dbReference type="AlphaFoldDB" id="A0A328FAE7"/>
<reference evidence="1 2" key="1">
    <citation type="submission" date="2018-06" db="EMBL/GenBank/DDBJ databases">
        <title>Complete Genome Sequence of Desulfobacter hydrogenophilus (DSM3380).</title>
        <authorList>
            <person name="Marietou A."/>
            <person name="Schreiber L."/>
            <person name="Marshall I."/>
            <person name="Jorgensen B."/>
        </authorList>
    </citation>
    <scope>NUCLEOTIDE SEQUENCE [LARGE SCALE GENOMIC DNA]</scope>
    <source>
        <strain evidence="1 2">DSM 3380</strain>
    </source>
</reference>
<dbReference type="Proteomes" id="UP000248798">
    <property type="component" value="Unassembled WGS sequence"/>
</dbReference>
<sequence length="77" mass="9058">MVQILVPLITYLLLAIHCYSMIKFFLTPCNYWGVNDVFLQAFFIKSHNLLILFDLKNYATNMIYLIKTNNISILKKP</sequence>
<proteinExistence type="predicted"/>
<dbReference type="EMBL" id="QLNI01000073">
    <property type="protein sequence ID" value="RAM00007.1"/>
    <property type="molecule type" value="Genomic_DNA"/>
</dbReference>
<comment type="caution">
    <text evidence="1">The sequence shown here is derived from an EMBL/GenBank/DDBJ whole genome shotgun (WGS) entry which is preliminary data.</text>
</comment>
<name>A0A328FAE7_9BACT</name>